<dbReference type="EMBL" id="BAAFSV010000004">
    <property type="protein sequence ID" value="GAB1317797.1"/>
    <property type="molecule type" value="Genomic_DNA"/>
</dbReference>
<dbReference type="Pfam" id="PF11374">
    <property type="entry name" value="DUF3176"/>
    <property type="match status" value="1"/>
</dbReference>
<dbReference type="InterPro" id="IPR021514">
    <property type="entry name" value="DUF3176"/>
</dbReference>
<dbReference type="PANTHER" id="PTHR35394">
    <property type="entry name" value="DUF3176 DOMAIN-CONTAINING PROTEIN"/>
    <property type="match status" value="1"/>
</dbReference>
<organism evidence="2 3">
    <name type="scientific">Madurella fahalii</name>
    <dbReference type="NCBI Taxonomy" id="1157608"/>
    <lineage>
        <taxon>Eukaryota</taxon>
        <taxon>Fungi</taxon>
        <taxon>Dikarya</taxon>
        <taxon>Ascomycota</taxon>
        <taxon>Pezizomycotina</taxon>
        <taxon>Sordariomycetes</taxon>
        <taxon>Sordariomycetidae</taxon>
        <taxon>Sordariales</taxon>
        <taxon>Sordariales incertae sedis</taxon>
        <taxon>Madurella</taxon>
    </lineage>
</organism>
<keyword evidence="1" id="KW-0812">Transmembrane</keyword>
<evidence type="ECO:0000313" key="3">
    <source>
        <dbReference type="Proteomes" id="UP001628179"/>
    </source>
</evidence>
<feature type="transmembrane region" description="Helical" evidence="1">
    <location>
        <begin position="78"/>
        <end position="102"/>
    </location>
</feature>
<dbReference type="RefSeq" id="XP_070919528.1">
    <property type="nucleotide sequence ID" value="XM_071063427.1"/>
</dbReference>
<gene>
    <name evidence="2" type="ORF">MFIFM68171_08007</name>
</gene>
<accession>A0ABQ0GJ57</accession>
<name>A0ABQ0GJ57_9PEZI</name>
<proteinExistence type="predicted"/>
<evidence type="ECO:0000313" key="2">
    <source>
        <dbReference type="EMBL" id="GAB1317797.1"/>
    </source>
</evidence>
<keyword evidence="3" id="KW-1185">Reference proteome</keyword>
<dbReference type="GeneID" id="98178750"/>
<feature type="transmembrane region" description="Helical" evidence="1">
    <location>
        <begin position="114"/>
        <end position="136"/>
    </location>
</feature>
<sequence>MGSIHMQEPVGAWAPSPDSLAANAPAAIDRRRPQLVIENIADKDSMQMVAEAITWSPPSPSPSPPSAPRDRQSPMRVWMVEIFFCAMSLASFITIIAVLRAYDGRALPELPMHVTLNTFLAFFTTLTKGSFMTFLAECISQWKWNAFHTSPGRPLIDFDVLDRASRGVAGSIALLHRLKWRHLTSCAAIITVISIATTPVTQQMISYPTRRVASGEPVSVPYTRRWGALADALTNTDLARAVTEGMTRNTQDPMEHFRPLCPTGNCTFPRYTSLAVCAQTADISHLLNVTRIENSQPSEWFGGPAYIQLGMDEPRTAYNVSLPNGFGIVTPAPFTAVQRTGHAPIAFASDPNASNFTAVAHVFNIYSNEGNVSDPAYRPTDPRPGGVWDFRAVETLYHLCVNTYQTEVIAGRHSTTVVASSYAPLLSAEGNQPAPMVNCSTTWDFEGSVGSCPPNQVASDGVTILRDPDDPEGLDPTRNFTIERMRAGVLSQSLQISVHLDIIYTGEWNSHIIFNGPATVPFFTALYGRKFNVTTQEEHMARLAVYHNNTAIALSNYIRAESPDVQEVAGTAWKEETYVKIRWGWSAWLAVQLLASYVLLASTVIHTHRTKAPVWKSSALAVMMAPTEDVRSAVGSMEDMKEGERHASSVKAKLKGGRLTSVVETP</sequence>
<dbReference type="PANTHER" id="PTHR35394:SF5">
    <property type="entry name" value="DUF3176 DOMAIN-CONTAINING PROTEIN"/>
    <property type="match status" value="1"/>
</dbReference>
<reference evidence="2 3" key="1">
    <citation type="submission" date="2024-09" db="EMBL/GenBank/DDBJ databases">
        <title>Itraconazole resistance in Madurella fahalii resulting from another homologue of gene encoding cytochrome P450 14-alpha sterol demethylase (CYP51).</title>
        <authorList>
            <person name="Yoshioka I."/>
            <person name="Fahal A.H."/>
            <person name="Kaneko S."/>
            <person name="Yaguchi T."/>
        </authorList>
    </citation>
    <scope>NUCLEOTIDE SEQUENCE [LARGE SCALE GENOMIC DNA]</scope>
    <source>
        <strain evidence="2 3">IFM 68171</strain>
    </source>
</reference>
<dbReference type="Proteomes" id="UP001628179">
    <property type="component" value="Unassembled WGS sequence"/>
</dbReference>
<comment type="caution">
    <text evidence="2">The sequence shown here is derived from an EMBL/GenBank/DDBJ whole genome shotgun (WGS) entry which is preliminary data.</text>
</comment>
<protein>
    <submittedName>
        <fullName evidence="2">Uncharacterized protein</fullName>
    </submittedName>
</protein>
<keyword evidence="1" id="KW-1133">Transmembrane helix</keyword>
<keyword evidence="1" id="KW-0472">Membrane</keyword>
<feature type="transmembrane region" description="Helical" evidence="1">
    <location>
        <begin position="183"/>
        <end position="201"/>
    </location>
</feature>
<evidence type="ECO:0000256" key="1">
    <source>
        <dbReference type="SAM" id="Phobius"/>
    </source>
</evidence>